<comment type="caution">
    <text evidence="4">The sequence shown here is derived from an EMBL/GenBank/DDBJ whole genome shotgun (WGS) entry which is preliminary data.</text>
</comment>
<dbReference type="Pfam" id="PF13786">
    <property type="entry name" value="DUF4179"/>
    <property type="match status" value="1"/>
</dbReference>
<gene>
    <name evidence="4" type="ORF">JR050_09775</name>
</gene>
<keyword evidence="5" id="KW-1185">Reference proteome</keyword>
<keyword evidence="2" id="KW-1133">Transmembrane helix</keyword>
<dbReference type="InterPro" id="IPR036388">
    <property type="entry name" value="WH-like_DNA-bd_sf"/>
</dbReference>
<feature type="coiled-coil region" evidence="1">
    <location>
        <begin position="221"/>
        <end position="248"/>
    </location>
</feature>
<evidence type="ECO:0000313" key="4">
    <source>
        <dbReference type="EMBL" id="MBM6617957.1"/>
    </source>
</evidence>
<protein>
    <submittedName>
        <fullName evidence="4">DUF4179 domain-containing protein</fullName>
    </submittedName>
</protein>
<evidence type="ECO:0000259" key="3">
    <source>
        <dbReference type="Pfam" id="PF13786"/>
    </source>
</evidence>
<reference evidence="4 5" key="1">
    <citation type="submission" date="2021-02" db="EMBL/GenBank/DDBJ databases">
        <title>Bacillus sp. RD4P76, an endophyte from a halophyte.</title>
        <authorList>
            <person name="Sun J.-Q."/>
        </authorList>
    </citation>
    <scope>NUCLEOTIDE SEQUENCE [LARGE SCALE GENOMIC DNA]</scope>
    <source>
        <strain evidence="4 5">RD4P76</strain>
    </source>
</reference>
<dbReference type="SUPFAM" id="SSF88946">
    <property type="entry name" value="Sigma2 domain of RNA polymerase sigma factors"/>
    <property type="match status" value="1"/>
</dbReference>
<keyword evidence="2" id="KW-0812">Transmembrane</keyword>
<proteinExistence type="predicted"/>
<name>A0ABS2DHK6_9BACI</name>
<dbReference type="EMBL" id="JAFELM010000028">
    <property type="protein sequence ID" value="MBM6617957.1"/>
    <property type="molecule type" value="Genomic_DNA"/>
</dbReference>
<dbReference type="Gene3D" id="1.10.10.10">
    <property type="entry name" value="Winged helix-like DNA-binding domain superfamily/Winged helix DNA-binding domain"/>
    <property type="match status" value="1"/>
</dbReference>
<dbReference type="Gene3D" id="2.60.40.1630">
    <property type="entry name" value="bacillus anthracis domain"/>
    <property type="match status" value="1"/>
</dbReference>
<evidence type="ECO:0000256" key="2">
    <source>
        <dbReference type="SAM" id="Phobius"/>
    </source>
</evidence>
<dbReference type="InterPro" id="IPR025436">
    <property type="entry name" value="DUF4179"/>
</dbReference>
<feature type="domain" description="DUF4179" evidence="3">
    <location>
        <begin position="243"/>
        <end position="330"/>
    </location>
</feature>
<sequence>MIVENTPPFKENDIKSMLNWFDTKKQLFYQTALIYLKDSRDIEDVFYNVMMRIYEESHRVNKESNFEIWVISILIKACREMSPSHLIDRMHVTNGEILNKIIKMDHDHKNIIVLKYILNLSNEEVSYLLQIPVETVNSRLYEGAKFLLPEGEVEAEQASCRQYQDRFIDYVNMTLNRDKKIELEMHIHTCTPCNNMLYSLQEVFLVLEKELDSVEIPPDLMNDVTNRVQETERGIREEKRRVQKKRTKVSVVLASIVTLAIVVGFVTNGFSYFYYSWLEWRQLEDEEMLTYLKNGVGERLNIESEHNGIKITFKTAVSDDYQTLIFYDIEAADDKKYAISQFDGMSVENDYEIFNMNTNYMYSPTKLQSIDKGENVFSGVLSLSPLVKESGIINLKLSKLLEVIEDPDNKEGTMIDTFQENRLIDGEWSFTIPVTKEASIEYELSNEMELDGFPIIMEKITFAPTTTLLQYRVNTSFQESKKQIHDVHIKKLERGNKEAINQNYYAMHDEDSSYVKSFDQLYFERSKEFTIHFSSINYSVEDPVSFNLNLEEKFPQTFHYLGNPITIEKVTIDQPTKIMVTDAPPQDREYESLQFDLTREQAENQIDMGFYGSHGVWVDREGNEIDPSDYNYFNASDELPRYYQTNYEIELFKKYSDGEIIPNKLQINGYNTTKYLDEVVNIQFEEGGIQKK</sequence>
<evidence type="ECO:0000256" key="1">
    <source>
        <dbReference type="SAM" id="Coils"/>
    </source>
</evidence>
<organism evidence="4 5">
    <name type="scientific">Bacillus suaedaesalsae</name>
    <dbReference type="NCBI Taxonomy" id="2810349"/>
    <lineage>
        <taxon>Bacteria</taxon>
        <taxon>Bacillati</taxon>
        <taxon>Bacillota</taxon>
        <taxon>Bacilli</taxon>
        <taxon>Bacillales</taxon>
        <taxon>Bacillaceae</taxon>
        <taxon>Bacillus</taxon>
    </lineage>
</organism>
<accession>A0ABS2DHK6</accession>
<dbReference type="Gene3D" id="1.10.1740.10">
    <property type="match status" value="1"/>
</dbReference>
<keyword evidence="1" id="KW-0175">Coiled coil</keyword>
<dbReference type="InterPro" id="IPR013325">
    <property type="entry name" value="RNA_pol_sigma_r2"/>
</dbReference>
<dbReference type="Proteomes" id="UP001518925">
    <property type="component" value="Unassembled WGS sequence"/>
</dbReference>
<dbReference type="SUPFAM" id="SSF88659">
    <property type="entry name" value="Sigma3 and sigma4 domains of RNA polymerase sigma factors"/>
    <property type="match status" value="1"/>
</dbReference>
<feature type="transmembrane region" description="Helical" evidence="2">
    <location>
        <begin position="249"/>
        <end position="275"/>
    </location>
</feature>
<evidence type="ECO:0000313" key="5">
    <source>
        <dbReference type="Proteomes" id="UP001518925"/>
    </source>
</evidence>
<keyword evidence="2" id="KW-0472">Membrane</keyword>
<dbReference type="InterPro" id="IPR013324">
    <property type="entry name" value="RNA_pol_sigma_r3/r4-like"/>
</dbReference>
<dbReference type="RefSeq" id="WP_204203307.1">
    <property type="nucleotide sequence ID" value="NZ_JAFELM010000028.1"/>
</dbReference>